<protein>
    <recommendedName>
        <fullName evidence="3">Solute-binding protein family 3/N-terminal domain-containing protein</fullName>
    </recommendedName>
</protein>
<dbReference type="EMBL" id="JAFHLB010000002">
    <property type="protein sequence ID" value="MBN3576486.1"/>
    <property type="molecule type" value="Genomic_DNA"/>
</dbReference>
<proteinExistence type="predicted"/>
<dbReference type="Proteomes" id="UP000779070">
    <property type="component" value="Unassembled WGS sequence"/>
</dbReference>
<sequence length="267" mass="30899">MRLIGFILCVLCQSVFAKQEVVLILPSQMDGGHTYYHELLYQSLSDYGYGVTIRVPQEHIPQKRSIKMVASNQLSLIWLLATEDRNNEYVPVKVPLTDGMIGKRVLLIPPQLQSEFNKINNLNDLQRSGLVAGLGIQWFDVDVWNANQLPVFLQDGEWRDLYSKLSLKGKVNYFPRGMTEILAESSQNTHLAIEQRLILTYEKDFYFYLSEQAAHYQPIIEKALLQAKQSGLMDRLLKKYWQATYEQIQPDQRVVINLRLPERGSHK</sequence>
<name>A0ABS2ZW60_9VIBR</name>
<accession>A0ABS2ZW60</accession>
<evidence type="ECO:0000313" key="2">
    <source>
        <dbReference type="Proteomes" id="UP000779070"/>
    </source>
</evidence>
<reference evidence="1 2" key="1">
    <citation type="submission" date="2021-02" db="EMBL/GenBank/DDBJ databases">
        <title>Draft Genome Sequences of 5 Vibrio neptunius Strains Isolated From of Bivalve Hatcheries.</title>
        <authorList>
            <person name="Galvis F."/>
            <person name="Barja J.L."/>
            <person name="Lemos M.L."/>
            <person name="Balado M."/>
        </authorList>
    </citation>
    <scope>NUCLEOTIDE SEQUENCE [LARGE SCALE GENOMIC DNA]</scope>
    <source>
        <strain evidence="1 2">PP-145.98</strain>
    </source>
</reference>
<evidence type="ECO:0008006" key="3">
    <source>
        <dbReference type="Google" id="ProtNLM"/>
    </source>
</evidence>
<dbReference type="SUPFAM" id="SSF53850">
    <property type="entry name" value="Periplasmic binding protein-like II"/>
    <property type="match status" value="1"/>
</dbReference>
<evidence type="ECO:0000313" key="1">
    <source>
        <dbReference type="EMBL" id="MBN3576486.1"/>
    </source>
</evidence>
<comment type="caution">
    <text evidence="1">The sequence shown here is derived from an EMBL/GenBank/DDBJ whole genome shotgun (WGS) entry which is preliminary data.</text>
</comment>
<dbReference type="RefSeq" id="WP_206368857.1">
    <property type="nucleotide sequence ID" value="NZ_CAWPTM010000101.1"/>
</dbReference>
<organism evidence="1 2">
    <name type="scientific">Vibrio neptunius</name>
    <dbReference type="NCBI Taxonomy" id="170651"/>
    <lineage>
        <taxon>Bacteria</taxon>
        <taxon>Pseudomonadati</taxon>
        <taxon>Pseudomonadota</taxon>
        <taxon>Gammaproteobacteria</taxon>
        <taxon>Vibrionales</taxon>
        <taxon>Vibrionaceae</taxon>
        <taxon>Vibrio</taxon>
    </lineage>
</organism>
<keyword evidence="2" id="KW-1185">Reference proteome</keyword>
<gene>
    <name evidence="1" type="ORF">JYA62_02230</name>
</gene>